<dbReference type="SUPFAM" id="SSF50891">
    <property type="entry name" value="Cyclophilin-like"/>
    <property type="match status" value="2"/>
</dbReference>
<protein>
    <recommendedName>
        <fullName evidence="4">Peptidyl-prolyl cis-trans isomerase</fullName>
        <shortName evidence="4">PPIase</shortName>
        <ecNumber evidence="4">5.2.1.8</ecNumber>
    </recommendedName>
</protein>
<dbReference type="InterPro" id="IPR002130">
    <property type="entry name" value="Cyclophilin-type_PPIase_dom"/>
</dbReference>
<keyword evidence="2 4" id="KW-0697">Rotamase</keyword>
<dbReference type="Pfam" id="PF00160">
    <property type="entry name" value="Pro_isomerase"/>
    <property type="match status" value="2"/>
</dbReference>
<keyword evidence="3 4" id="KW-0413">Isomerase</keyword>
<dbReference type="GO" id="GO:0003755">
    <property type="term" value="F:peptidyl-prolyl cis-trans isomerase activity"/>
    <property type="evidence" value="ECO:0007669"/>
    <property type="project" value="UniProtKB-EC"/>
</dbReference>
<dbReference type="PANTHER" id="PTHR45625:SF4">
    <property type="entry name" value="PEPTIDYLPROLYL ISOMERASE DOMAIN AND WD REPEAT-CONTAINING PROTEIN 1"/>
    <property type="match status" value="1"/>
</dbReference>
<dbReference type="Proteomes" id="UP001597361">
    <property type="component" value="Unassembled WGS sequence"/>
</dbReference>
<evidence type="ECO:0000256" key="1">
    <source>
        <dbReference type="ARBA" id="ARBA00007365"/>
    </source>
</evidence>
<proteinExistence type="inferred from homology"/>
<comment type="caution">
    <text evidence="6">The sequence shown here is derived from an EMBL/GenBank/DDBJ whole genome shotgun (WGS) entry which is preliminary data.</text>
</comment>
<comment type="function">
    <text evidence="4">PPIases accelerate the folding of proteins. It catalyzes the cis-trans isomerization of proline imidic peptide bonds in oligopeptides.</text>
</comment>
<evidence type="ECO:0000256" key="3">
    <source>
        <dbReference type="ARBA" id="ARBA00023235"/>
    </source>
</evidence>
<reference evidence="7" key="1">
    <citation type="journal article" date="2019" name="Int. J. Syst. Evol. Microbiol.">
        <title>The Global Catalogue of Microorganisms (GCM) 10K type strain sequencing project: providing services to taxonomists for standard genome sequencing and annotation.</title>
        <authorList>
            <consortium name="The Broad Institute Genomics Platform"/>
            <consortium name="The Broad Institute Genome Sequencing Center for Infectious Disease"/>
            <person name="Wu L."/>
            <person name="Ma J."/>
        </authorList>
    </citation>
    <scope>NUCLEOTIDE SEQUENCE [LARGE SCALE GENOMIC DNA]</scope>
    <source>
        <strain evidence="7">CGMCC 1.15180</strain>
    </source>
</reference>
<evidence type="ECO:0000256" key="4">
    <source>
        <dbReference type="RuleBase" id="RU363019"/>
    </source>
</evidence>
<comment type="similarity">
    <text evidence="1 4">Belongs to the cyclophilin-type PPIase family.</text>
</comment>
<dbReference type="InterPro" id="IPR029000">
    <property type="entry name" value="Cyclophilin-like_dom_sf"/>
</dbReference>
<dbReference type="PROSITE" id="PS51257">
    <property type="entry name" value="PROKAR_LIPOPROTEIN"/>
    <property type="match status" value="1"/>
</dbReference>
<dbReference type="PRINTS" id="PR00153">
    <property type="entry name" value="CSAPPISMRASE"/>
</dbReference>
<dbReference type="CDD" id="cd00317">
    <property type="entry name" value="cyclophilin"/>
    <property type="match status" value="1"/>
</dbReference>
<dbReference type="PROSITE" id="PS00170">
    <property type="entry name" value="CSA_PPIASE_1"/>
    <property type="match status" value="1"/>
</dbReference>
<feature type="domain" description="PPIase cyclophilin-type" evidence="5">
    <location>
        <begin position="34"/>
        <end position="257"/>
    </location>
</feature>
<evidence type="ECO:0000259" key="5">
    <source>
        <dbReference type="PROSITE" id="PS50072"/>
    </source>
</evidence>
<keyword evidence="7" id="KW-1185">Reference proteome</keyword>
<dbReference type="EC" id="5.2.1.8" evidence="4"/>
<evidence type="ECO:0000256" key="2">
    <source>
        <dbReference type="ARBA" id="ARBA00023110"/>
    </source>
</evidence>
<evidence type="ECO:0000313" key="6">
    <source>
        <dbReference type="EMBL" id="MFD2033641.1"/>
    </source>
</evidence>
<evidence type="ECO:0000313" key="7">
    <source>
        <dbReference type="Proteomes" id="UP001597361"/>
    </source>
</evidence>
<dbReference type="InterPro" id="IPR020892">
    <property type="entry name" value="Cyclophilin-type_PPIase_CS"/>
</dbReference>
<dbReference type="RefSeq" id="WP_376883236.1">
    <property type="nucleotide sequence ID" value="NZ_JBHUHR010000005.1"/>
</dbReference>
<comment type="catalytic activity">
    <reaction evidence="4">
        <text>[protein]-peptidylproline (omega=180) = [protein]-peptidylproline (omega=0)</text>
        <dbReference type="Rhea" id="RHEA:16237"/>
        <dbReference type="Rhea" id="RHEA-COMP:10747"/>
        <dbReference type="Rhea" id="RHEA-COMP:10748"/>
        <dbReference type="ChEBI" id="CHEBI:83833"/>
        <dbReference type="ChEBI" id="CHEBI:83834"/>
        <dbReference type="EC" id="5.2.1.8"/>
    </reaction>
</comment>
<dbReference type="PANTHER" id="PTHR45625">
    <property type="entry name" value="PEPTIDYL-PROLYL CIS-TRANS ISOMERASE-RELATED"/>
    <property type="match status" value="1"/>
</dbReference>
<dbReference type="InterPro" id="IPR044666">
    <property type="entry name" value="Cyclophilin_A-like"/>
</dbReference>
<dbReference type="PROSITE" id="PS50072">
    <property type="entry name" value="CSA_PPIASE_2"/>
    <property type="match status" value="1"/>
</dbReference>
<accession>A0ABW4VIY8</accession>
<gene>
    <name evidence="6" type="ORF">ACFSKL_02505</name>
</gene>
<dbReference type="EMBL" id="JBHUHR010000005">
    <property type="protein sequence ID" value="MFD2033641.1"/>
    <property type="molecule type" value="Genomic_DNA"/>
</dbReference>
<organism evidence="6 7">
    <name type="scientific">Belliella marina</name>
    <dbReference type="NCBI Taxonomy" id="1644146"/>
    <lineage>
        <taxon>Bacteria</taxon>
        <taxon>Pseudomonadati</taxon>
        <taxon>Bacteroidota</taxon>
        <taxon>Cytophagia</taxon>
        <taxon>Cytophagales</taxon>
        <taxon>Cyclobacteriaceae</taxon>
        <taxon>Belliella</taxon>
    </lineage>
</organism>
<name>A0ABW4VIY8_9BACT</name>
<dbReference type="Gene3D" id="2.40.100.10">
    <property type="entry name" value="Cyclophilin-like"/>
    <property type="match status" value="2"/>
</dbReference>
<sequence>MKTAQNLWTILLCIAMISCSVEKDYLVKIETRHGDMYALLFDETPKHKSNFIKLTEDGRFDSTQFHRIIKDFMIQGGDVFGKENLPQSDWYTVPAEINPKFIHSKGMIAAARLGNNANPEKASSGSQFYIVQGKVYSKPELVTDMRLLGQKFNQYIGLESNKELREEYMRLYEAREYDSLNQIMLETKTQLEDFYNVSLEKKMTTQQIKAYTSVGGTPHLDNEYTVFGKIIKGLEVMDAISNEKTASQDKPIEPVYMKVSVSHMNKKKITKEFGYDFE</sequence>